<proteinExistence type="predicted"/>
<keyword evidence="4" id="KW-1185">Reference proteome</keyword>
<feature type="repeat" description="PPR" evidence="2">
    <location>
        <begin position="93"/>
        <end position="127"/>
    </location>
</feature>
<dbReference type="PANTHER" id="PTHR47926:SF411">
    <property type="entry name" value="PENTATRICOPEPTIDE REPEAT-CONTAINING PROTEIN"/>
    <property type="match status" value="1"/>
</dbReference>
<dbReference type="InterPro" id="IPR011990">
    <property type="entry name" value="TPR-like_helical_dom_sf"/>
</dbReference>
<dbReference type="EMBL" id="JAJAGQ010000008">
    <property type="protein sequence ID" value="KAJ8555550.1"/>
    <property type="molecule type" value="Genomic_DNA"/>
</dbReference>
<name>A0A9Q1MC75_9SOLA</name>
<dbReference type="Gene3D" id="1.25.40.10">
    <property type="entry name" value="Tetratricopeptide repeat domain"/>
    <property type="match status" value="2"/>
</dbReference>
<dbReference type="Proteomes" id="UP001152561">
    <property type="component" value="Unassembled WGS sequence"/>
</dbReference>
<feature type="repeat" description="PPR" evidence="2">
    <location>
        <begin position="163"/>
        <end position="197"/>
    </location>
</feature>
<feature type="repeat" description="PPR" evidence="2">
    <location>
        <begin position="128"/>
        <end position="162"/>
    </location>
</feature>
<dbReference type="PANTHER" id="PTHR47926">
    <property type="entry name" value="PENTATRICOPEPTIDE REPEAT-CONTAINING PROTEIN"/>
    <property type="match status" value="1"/>
</dbReference>
<dbReference type="GO" id="GO:0003723">
    <property type="term" value="F:RNA binding"/>
    <property type="evidence" value="ECO:0007669"/>
    <property type="project" value="InterPro"/>
</dbReference>
<dbReference type="PROSITE" id="PS51257">
    <property type="entry name" value="PROKAR_LIPOPROTEIN"/>
    <property type="match status" value="1"/>
</dbReference>
<accession>A0A9Q1MC75</accession>
<protein>
    <recommendedName>
        <fullName evidence="5">Pentatricopeptide repeat-containing protein</fullName>
    </recommendedName>
</protein>
<dbReference type="GO" id="GO:0009451">
    <property type="term" value="P:RNA modification"/>
    <property type="evidence" value="ECO:0007669"/>
    <property type="project" value="InterPro"/>
</dbReference>
<dbReference type="Pfam" id="PF13041">
    <property type="entry name" value="PPR_2"/>
    <property type="match status" value="2"/>
</dbReference>
<dbReference type="PROSITE" id="PS51375">
    <property type="entry name" value="PPR"/>
    <property type="match status" value="3"/>
</dbReference>
<dbReference type="Pfam" id="PF01535">
    <property type="entry name" value="PPR"/>
    <property type="match status" value="3"/>
</dbReference>
<evidence type="ECO:0000313" key="4">
    <source>
        <dbReference type="Proteomes" id="UP001152561"/>
    </source>
</evidence>
<evidence type="ECO:0008006" key="5">
    <source>
        <dbReference type="Google" id="ProtNLM"/>
    </source>
</evidence>
<dbReference type="NCBIfam" id="TIGR00756">
    <property type="entry name" value="PPR"/>
    <property type="match status" value="3"/>
</dbReference>
<dbReference type="InterPro" id="IPR046960">
    <property type="entry name" value="PPR_At4g14850-like_plant"/>
</dbReference>
<comment type="caution">
    <text evidence="3">The sequence shown here is derived from an EMBL/GenBank/DDBJ whole genome shotgun (WGS) entry which is preliminary data.</text>
</comment>
<evidence type="ECO:0000256" key="1">
    <source>
        <dbReference type="ARBA" id="ARBA00022737"/>
    </source>
</evidence>
<sequence length="279" mass="31433">MYSKCGSLQEAYLVFDEMRERDLFAWSAMIGACSRDSCANCGDFETGNLIHSIVIRCGMGSEIRVNNSLLSVYAKCGLLSCAKRLFECMEMKDMASWNSIIMVYCHKGDIVEARRLLNLMRLEGVEPGLLTWNILIASYNQLGRCDEALEVMKEMEGNRIIPDVFTWTCLISGLAQHNRNNQALELFREMIVNGVKPSEVTLTSTVSPCASLKDLRRGRELHSLVVKLVYDGEVIVGNALVDLYSKCGKLEAARLVFDMISKKDVYSWNSMIGRTHAKW</sequence>
<reference evidence="4" key="1">
    <citation type="journal article" date="2023" name="Proc. Natl. Acad. Sci. U.S.A.">
        <title>Genomic and structural basis for evolution of tropane alkaloid biosynthesis.</title>
        <authorList>
            <person name="Wanga Y.-J."/>
            <person name="Taina T."/>
            <person name="Yua J.-Y."/>
            <person name="Lia J."/>
            <person name="Xua B."/>
            <person name="Chenc J."/>
            <person name="D'Auriad J.C."/>
            <person name="Huanga J.-P."/>
            <person name="Huanga S.-X."/>
        </authorList>
    </citation>
    <scope>NUCLEOTIDE SEQUENCE [LARGE SCALE GENOMIC DNA]</scope>
    <source>
        <strain evidence="4">cv. KIB-2019</strain>
    </source>
</reference>
<organism evidence="3 4">
    <name type="scientific">Anisodus acutangulus</name>
    <dbReference type="NCBI Taxonomy" id="402998"/>
    <lineage>
        <taxon>Eukaryota</taxon>
        <taxon>Viridiplantae</taxon>
        <taxon>Streptophyta</taxon>
        <taxon>Embryophyta</taxon>
        <taxon>Tracheophyta</taxon>
        <taxon>Spermatophyta</taxon>
        <taxon>Magnoliopsida</taxon>
        <taxon>eudicotyledons</taxon>
        <taxon>Gunneridae</taxon>
        <taxon>Pentapetalae</taxon>
        <taxon>asterids</taxon>
        <taxon>lamiids</taxon>
        <taxon>Solanales</taxon>
        <taxon>Solanaceae</taxon>
        <taxon>Solanoideae</taxon>
        <taxon>Hyoscyameae</taxon>
        <taxon>Anisodus</taxon>
    </lineage>
</organism>
<dbReference type="InterPro" id="IPR002885">
    <property type="entry name" value="PPR_rpt"/>
</dbReference>
<keyword evidence="1" id="KW-0677">Repeat</keyword>
<evidence type="ECO:0000256" key="2">
    <source>
        <dbReference type="PROSITE-ProRule" id="PRU00708"/>
    </source>
</evidence>
<gene>
    <name evidence="3" type="ORF">K7X08_013046</name>
</gene>
<dbReference type="AlphaFoldDB" id="A0A9Q1MC75"/>
<dbReference type="OrthoDB" id="185373at2759"/>
<evidence type="ECO:0000313" key="3">
    <source>
        <dbReference type="EMBL" id="KAJ8555550.1"/>
    </source>
</evidence>